<comment type="caution">
    <text evidence="7">The sequence shown here is derived from an EMBL/GenBank/DDBJ whole genome shotgun (WGS) entry which is preliminary data.</text>
</comment>
<feature type="transmembrane region" description="Helical" evidence="6">
    <location>
        <begin position="504"/>
        <end position="523"/>
    </location>
</feature>
<feature type="transmembrane region" description="Helical" evidence="6">
    <location>
        <begin position="535"/>
        <end position="559"/>
    </location>
</feature>
<evidence type="ECO:0000256" key="6">
    <source>
        <dbReference type="SAM" id="Phobius"/>
    </source>
</evidence>
<evidence type="ECO:0000256" key="4">
    <source>
        <dbReference type="ARBA" id="ARBA00023136"/>
    </source>
</evidence>
<evidence type="ECO:0000256" key="3">
    <source>
        <dbReference type="ARBA" id="ARBA00022989"/>
    </source>
</evidence>
<evidence type="ECO:0008006" key="9">
    <source>
        <dbReference type="Google" id="ProtNLM"/>
    </source>
</evidence>
<dbReference type="Proteomes" id="UP001239909">
    <property type="component" value="Unassembled WGS sequence"/>
</dbReference>
<keyword evidence="4 6" id="KW-0472">Membrane</keyword>
<evidence type="ECO:0000256" key="2">
    <source>
        <dbReference type="ARBA" id="ARBA00022692"/>
    </source>
</evidence>
<dbReference type="InterPro" id="IPR045863">
    <property type="entry name" value="CorA_TM1_TM2"/>
</dbReference>
<organism evidence="7 8">
    <name type="scientific">Paralimibaculum aggregatum</name>
    <dbReference type="NCBI Taxonomy" id="3036245"/>
    <lineage>
        <taxon>Bacteria</taxon>
        <taxon>Pseudomonadati</taxon>
        <taxon>Pseudomonadota</taxon>
        <taxon>Alphaproteobacteria</taxon>
        <taxon>Rhodobacterales</taxon>
        <taxon>Paracoccaceae</taxon>
        <taxon>Paralimibaculum</taxon>
    </lineage>
</organism>
<dbReference type="SUPFAM" id="SSF144083">
    <property type="entry name" value="Magnesium transport protein CorA, transmembrane region"/>
    <property type="match status" value="1"/>
</dbReference>
<keyword evidence="2 6" id="KW-0812">Transmembrane</keyword>
<protein>
    <recommendedName>
        <fullName evidence="9">CorA-like Mg2+ transporter protein</fullName>
    </recommendedName>
</protein>
<evidence type="ECO:0000313" key="8">
    <source>
        <dbReference type="Proteomes" id="UP001239909"/>
    </source>
</evidence>
<comment type="subcellular location">
    <subcellularLocation>
        <location evidence="1">Membrane</location>
        <topology evidence="1">Multi-pass membrane protein</topology>
    </subcellularLocation>
</comment>
<dbReference type="RefSeq" id="WP_285674648.1">
    <property type="nucleotide sequence ID" value="NZ_BSYI01000061.1"/>
</dbReference>
<accession>A0ABQ6LTC9</accession>
<reference evidence="7 8" key="1">
    <citation type="submission" date="2023-04" db="EMBL/GenBank/DDBJ databases">
        <title>Marinoamorphus aggregata gen. nov., sp. Nov., isolate from tissue of brittle star Ophioplocus japonicus.</title>
        <authorList>
            <person name="Kawano K."/>
            <person name="Sawayama S."/>
            <person name="Nakagawa S."/>
        </authorList>
    </citation>
    <scope>NUCLEOTIDE SEQUENCE [LARGE SCALE GENOMIC DNA]</scope>
    <source>
        <strain evidence="7 8">NKW23</strain>
    </source>
</reference>
<keyword evidence="3 6" id="KW-1133">Transmembrane helix</keyword>
<proteinExistence type="predicted"/>
<name>A0ABQ6LTC9_9RHOB</name>
<dbReference type="Gene3D" id="1.20.58.340">
    <property type="entry name" value="Magnesium transport protein CorA, transmembrane region"/>
    <property type="match status" value="1"/>
</dbReference>
<sequence length="617" mass="68292">MTEAASDGEKHSCTEVPPASEAGAEQGATGVTREGSKAPKVGPLCAGNFPVALFRQTLLWPLVLDSEPDEGWFEKECNRLSGSEAWTLCEDPLELIPDEDGTGVYEEAVYFHDFVRNFLYRKDADAPMRVYSRNGPAALTAVIDGTERRFAVQHCALHLFELGVAILSLDLDFVSDAQDLTMADAQKIIDRLRRAYAPFWFGDRNPGYCPTEVFLDDEPCGLGRLETRSAALAALKKRSAGPDRLVEPLFPWWSRLLAPLAVAGSDAQPNPGAASFRQVLDERIPLMTTLQLAQLTPPDAHAPADPARVLELVSEGDWFRLAGADGADDHAYPYNPEFLRSRSDNLFYDRFMASPDTDRNGATRFLFMGYHFAAVGSGNFFRDYVAGHMRRHYRQMNLIAYLEFAALLMLSNRLSRAARLKDSEERRRAIITVEKDFLVFTHRYRFTGVSNQLQAREMFDQLRRSMGLDLLYKEVKEEIDTAAQFALAEEQHEQSETVLTLTEIATLGLVLSVIVGAFGMNIVVDTERWGLPGEIALFGLTVAILSGATALLLGAWPALSGERPGLVRVRRPLYVLTIIGFIMFFAVLIWEGFTSSGPIASADPPEASGGSAEHPKE</sequence>
<gene>
    <name evidence="7" type="ORF">LNKW23_45640</name>
</gene>
<feature type="region of interest" description="Disordered" evidence="5">
    <location>
        <begin position="1"/>
        <end position="37"/>
    </location>
</feature>
<keyword evidence="8" id="KW-1185">Reference proteome</keyword>
<feature type="transmembrane region" description="Helical" evidence="6">
    <location>
        <begin position="571"/>
        <end position="590"/>
    </location>
</feature>
<evidence type="ECO:0000256" key="5">
    <source>
        <dbReference type="SAM" id="MobiDB-lite"/>
    </source>
</evidence>
<evidence type="ECO:0000256" key="1">
    <source>
        <dbReference type="ARBA" id="ARBA00004141"/>
    </source>
</evidence>
<evidence type="ECO:0000313" key="7">
    <source>
        <dbReference type="EMBL" id="GMG85344.1"/>
    </source>
</evidence>
<dbReference type="EMBL" id="BSYI01000061">
    <property type="protein sequence ID" value="GMG85344.1"/>
    <property type="molecule type" value="Genomic_DNA"/>
</dbReference>